<organism evidence="1 2">
    <name type="scientific">Acidiluteibacter ferrifornacis</name>
    <dbReference type="NCBI Taxonomy" id="2692424"/>
    <lineage>
        <taxon>Bacteria</taxon>
        <taxon>Pseudomonadati</taxon>
        <taxon>Bacteroidota</taxon>
        <taxon>Flavobacteriia</taxon>
        <taxon>Flavobacteriales</taxon>
        <taxon>Cryomorphaceae</taxon>
        <taxon>Acidiluteibacter</taxon>
    </lineage>
</organism>
<proteinExistence type="predicted"/>
<evidence type="ECO:0000313" key="1">
    <source>
        <dbReference type="EMBL" id="NBG65085.1"/>
    </source>
</evidence>
<dbReference type="RefSeq" id="WP_160631888.1">
    <property type="nucleotide sequence ID" value="NZ_WWNE01000004.1"/>
</dbReference>
<evidence type="ECO:0000313" key="2">
    <source>
        <dbReference type="Proteomes" id="UP000470771"/>
    </source>
</evidence>
<keyword evidence="2" id="KW-1185">Reference proteome</keyword>
<reference evidence="1 2" key="1">
    <citation type="submission" date="2019-12" db="EMBL/GenBank/DDBJ databases">
        <authorList>
            <person name="Zhao J."/>
        </authorList>
    </citation>
    <scope>NUCLEOTIDE SEQUENCE [LARGE SCALE GENOMIC DNA]</scope>
    <source>
        <strain evidence="1 2">S-15</strain>
    </source>
</reference>
<sequence length="169" mass="18184">MRLSEIIPNLDPTAIYSFEVRIEGSSGRAITASMDTASLVIADQNGNQTPATVKAAAVKIITFNMTGAALQAMAVNGKATLSIAVGNAVGFASNSIRIENIKINQYVANSSQQLAIRIGAGYKYGFIGMENDNEISGQGNSQDHKFRSYDPKVRTLQKFRPACCFFPLE</sequence>
<dbReference type="Proteomes" id="UP000470771">
    <property type="component" value="Unassembled WGS sequence"/>
</dbReference>
<accession>A0A6N9NKB9</accession>
<gene>
    <name evidence="1" type="ORF">GQN54_03090</name>
</gene>
<dbReference type="AlphaFoldDB" id="A0A6N9NKB9"/>
<name>A0A6N9NKB9_9FLAO</name>
<comment type="caution">
    <text evidence="1">The sequence shown here is derived from an EMBL/GenBank/DDBJ whole genome shotgun (WGS) entry which is preliminary data.</text>
</comment>
<dbReference type="EMBL" id="WWNE01000004">
    <property type="protein sequence ID" value="NBG65085.1"/>
    <property type="molecule type" value="Genomic_DNA"/>
</dbReference>
<protein>
    <submittedName>
        <fullName evidence="1">Uncharacterized protein</fullName>
    </submittedName>
</protein>